<dbReference type="EMBL" id="PKQE01000001">
    <property type="protein sequence ID" value="PLC43480.1"/>
    <property type="molecule type" value="Genomic_DNA"/>
</dbReference>
<dbReference type="AlphaFoldDB" id="A0A2N4TUS7"/>
<gene>
    <name evidence="6" type="ORF">C0Q88_01800</name>
</gene>
<dbReference type="InterPro" id="IPR001638">
    <property type="entry name" value="Solute-binding_3/MltF_N"/>
</dbReference>
<dbReference type="OrthoDB" id="7240770at2"/>
<dbReference type="Pfam" id="PF00497">
    <property type="entry name" value="SBP_bac_3"/>
    <property type="match status" value="1"/>
</dbReference>
<dbReference type="GO" id="GO:0006865">
    <property type="term" value="P:amino acid transport"/>
    <property type="evidence" value="ECO:0007669"/>
    <property type="project" value="TreeGrafter"/>
</dbReference>
<name>A0A2N4TUS7_RALPI</name>
<dbReference type="SUPFAM" id="SSF53850">
    <property type="entry name" value="Periplasmic binding protein-like II"/>
    <property type="match status" value="1"/>
</dbReference>
<dbReference type="InterPro" id="IPR051455">
    <property type="entry name" value="Bact_solute-bind_prot3"/>
</dbReference>
<sequence length="302" mass="32951">MSFPARTWLLAALAVPAAVSATFFSPDVAAATPTLDRIRDSGTVHVGYREDSIPFSYLDGTKPVGYAIDICSRLIDSLRTSLKRPDLKVQYVPVTAANRLDVIATGKADLECGSTNNSPERRQKVAFTIPHYITKGRMLVKTSSPIQQWEDLNGKTVVAARGSTNADLARKLNETGMTMQVVDANDLRSAFAMLADGRASAFAGDDILLSGMRATAKNPADYRLAGKTQLVSSYAIMLSKQDPEFKKLIDQSMTRLIVDGEVPKLYKKWFQQPIPPNGVNLDVPMSYLLRDSFNTPTDSAGN</sequence>
<comment type="similarity">
    <text evidence="1">Belongs to the bacterial solute-binding protein 3 family.</text>
</comment>
<evidence type="ECO:0000256" key="4">
    <source>
        <dbReference type="SAM" id="SignalP"/>
    </source>
</evidence>
<dbReference type="RefSeq" id="WP_102064118.1">
    <property type="nucleotide sequence ID" value="NZ_PKQE01000001.1"/>
</dbReference>
<evidence type="ECO:0000259" key="5">
    <source>
        <dbReference type="SMART" id="SM00062"/>
    </source>
</evidence>
<comment type="caution">
    <text evidence="6">The sequence shown here is derived from an EMBL/GenBank/DDBJ whole genome shotgun (WGS) entry which is preliminary data.</text>
</comment>
<feature type="signal peptide" evidence="4">
    <location>
        <begin position="1"/>
        <end position="30"/>
    </location>
</feature>
<feature type="chain" id="PRO_5014639360" evidence="4">
    <location>
        <begin position="31"/>
        <end position="302"/>
    </location>
</feature>
<evidence type="ECO:0000256" key="1">
    <source>
        <dbReference type="ARBA" id="ARBA00010333"/>
    </source>
</evidence>
<protein>
    <submittedName>
        <fullName evidence="6">Amino acid ABC transporter substrate-binding protein</fullName>
    </submittedName>
</protein>
<proteinExistence type="inferred from homology"/>
<reference evidence="6 7" key="1">
    <citation type="submission" date="2017-12" db="EMBL/GenBank/DDBJ databases">
        <title>Draft genome sequence of Ralstonia pickettii 52.</title>
        <authorList>
            <person name="Zheng B."/>
        </authorList>
    </citation>
    <scope>NUCLEOTIDE SEQUENCE [LARGE SCALE GENOMIC DNA]</scope>
    <source>
        <strain evidence="6 7">52</strain>
    </source>
</reference>
<dbReference type="Proteomes" id="UP000234456">
    <property type="component" value="Unassembled WGS sequence"/>
</dbReference>
<accession>A0A2N4TUS7</accession>
<evidence type="ECO:0000313" key="7">
    <source>
        <dbReference type="Proteomes" id="UP000234456"/>
    </source>
</evidence>
<dbReference type="PANTHER" id="PTHR30085:SF2">
    <property type="entry name" value="GLUTAMATE_ASPARTATE IMPORT SOLUTE-BINDING PROTEIN"/>
    <property type="match status" value="1"/>
</dbReference>
<keyword evidence="2" id="KW-0813">Transport</keyword>
<dbReference type="Gene3D" id="3.40.190.10">
    <property type="entry name" value="Periplasmic binding protein-like II"/>
    <property type="match status" value="2"/>
</dbReference>
<evidence type="ECO:0000256" key="2">
    <source>
        <dbReference type="ARBA" id="ARBA00022448"/>
    </source>
</evidence>
<evidence type="ECO:0000313" key="6">
    <source>
        <dbReference type="EMBL" id="PLC43480.1"/>
    </source>
</evidence>
<organism evidence="6 7">
    <name type="scientific">Ralstonia pickettii</name>
    <name type="common">Burkholderia pickettii</name>
    <dbReference type="NCBI Taxonomy" id="329"/>
    <lineage>
        <taxon>Bacteria</taxon>
        <taxon>Pseudomonadati</taxon>
        <taxon>Pseudomonadota</taxon>
        <taxon>Betaproteobacteria</taxon>
        <taxon>Burkholderiales</taxon>
        <taxon>Burkholderiaceae</taxon>
        <taxon>Ralstonia</taxon>
    </lineage>
</organism>
<keyword evidence="3 4" id="KW-0732">Signal</keyword>
<evidence type="ECO:0000256" key="3">
    <source>
        <dbReference type="ARBA" id="ARBA00022729"/>
    </source>
</evidence>
<feature type="domain" description="Solute-binding protein family 3/N-terminal" evidence="5">
    <location>
        <begin position="43"/>
        <end position="273"/>
    </location>
</feature>
<dbReference type="CDD" id="cd13688">
    <property type="entry name" value="PBP2_GltI_DEBP"/>
    <property type="match status" value="1"/>
</dbReference>
<dbReference type="PANTHER" id="PTHR30085">
    <property type="entry name" value="AMINO ACID ABC TRANSPORTER PERMEASE"/>
    <property type="match status" value="1"/>
</dbReference>
<dbReference type="GO" id="GO:0005576">
    <property type="term" value="C:extracellular region"/>
    <property type="evidence" value="ECO:0007669"/>
    <property type="project" value="TreeGrafter"/>
</dbReference>
<dbReference type="SMART" id="SM00062">
    <property type="entry name" value="PBPb"/>
    <property type="match status" value="1"/>
</dbReference>
<dbReference type="GO" id="GO:0030288">
    <property type="term" value="C:outer membrane-bounded periplasmic space"/>
    <property type="evidence" value="ECO:0007669"/>
    <property type="project" value="TreeGrafter"/>
</dbReference>